<dbReference type="RefSeq" id="WP_057768571.1">
    <property type="nucleotide sequence ID" value="NZ_JQAT01000001.1"/>
</dbReference>
<dbReference type="Gene3D" id="3.40.50.1820">
    <property type="entry name" value="alpha/beta hydrolase"/>
    <property type="match status" value="1"/>
</dbReference>
<feature type="domain" description="Dienelactone hydrolase" evidence="2">
    <location>
        <begin position="21"/>
        <end position="147"/>
    </location>
</feature>
<evidence type="ECO:0000256" key="1">
    <source>
        <dbReference type="ARBA" id="ARBA00022801"/>
    </source>
</evidence>
<dbReference type="InterPro" id="IPR029058">
    <property type="entry name" value="AB_hydrolase_fold"/>
</dbReference>
<accession>A0A0R2G9E1</accession>
<dbReference type="STRING" id="81857.IV38_GL000391"/>
<dbReference type="GO" id="GO:0052689">
    <property type="term" value="F:carboxylic ester hydrolase activity"/>
    <property type="evidence" value="ECO:0007669"/>
    <property type="project" value="UniProtKB-ARBA"/>
</dbReference>
<evidence type="ECO:0000313" key="5">
    <source>
        <dbReference type="Proteomes" id="UP000051645"/>
    </source>
</evidence>
<dbReference type="PANTHER" id="PTHR22946">
    <property type="entry name" value="DIENELACTONE HYDROLASE DOMAIN-CONTAINING PROTEIN-RELATED"/>
    <property type="match status" value="1"/>
</dbReference>
<dbReference type="PATRIC" id="fig|81857.3.peg.396"/>
<dbReference type="PANTHER" id="PTHR22946:SF9">
    <property type="entry name" value="POLYKETIDE TRANSFERASE AF380"/>
    <property type="match status" value="1"/>
</dbReference>
<dbReference type="EMBL" id="JQAZ01000001">
    <property type="protein sequence ID" value="KRN33964.1"/>
    <property type="molecule type" value="Genomic_DNA"/>
</dbReference>
<dbReference type="AlphaFoldDB" id="A0A0R2G9E1"/>
<dbReference type="Pfam" id="PF01738">
    <property type="entry name" value="DLH"/>
    <property type="match status" value="1"/>
</dbReference>
<proteinExistence type="predicted"/>
<sequence length="238" mass="26704">MVIVKAKNSVGIPVLEVVAEHAQNEPLPLVVWYPDWQQTMEMNLTVAYELAKRGLRVVLPELLYHGRRQSEAPTWEHDVDLFEILKQTVHEFDSLRSDYQDQNLLQGQVVVGGTGFGGMIACALLAQTKASDLQGAVCMMGTPRLTEAAEHWAQHLNPAKLVDDPQTYQASLTEYDLALHPERITGRLLHFWHGKRDRVIPYDSTASFVDEIQVAPYGPIRQGCLAIDLSRRHASADL</sequence>
<evidence type="ECO:0000313" key="3">
    <source>
        <dbReference type="EMBL" id="KRN29506.1"/>
    </source>
</evidence>
<name>A0A0R2G9E1_9LACO</name>
<dbReference type="Proteomes" id="UP000051751">
    <property type="component" value="Unassembled WGS sequence"/>
</dbReference>
<comment type="caution">
    <text evidence="4">The sequence shown here is derived from an EMBL/GenBank/DDBJ whole genome shotgun (WGS) entry which is preliminary data.</text>
</comment>
<protein>
    <submittedName>
        <fullName evidence="4">S9 family serine peptidase</fullName>
    </submittedName>
</protein>
<keyword evidence="1" id="KW-0378">Hydrolase</keyword>
<organism evidence="4 5">
    <name type="scientific">Lactobacillus selangorensis</name>
    <dbReference type="NCBI Taxonomy" id="81857"/>
    <lineage>
        <taxon>Bacteria</taxon>
        <taxon>Bacillati</taxon>
        <taxon>Bacillota</taxon>
        <taxon>Bacilli</taxon>
        <taxon>Lactobacillales</taxon>
        <taxon>Lactobacillaceae</taxon>
        <taxon>Lactobacillus</taxon>
    </lineage>
</organism>
<gene>
    <name evidence="3" type="ORF">IV38_GL000391</name>
    <name evidence="4" type="ORF">IV40_GL000277</name>
</gene>
<dbReference type="EMBL" id="JQAT01000001">
    <property type="protein sequence ID" value="KRN29506.1"/>
    <property type="molecule type" value="Genomic_DNA"/>
</dbReference>
<dbReference type="Proteomes" id="UP000051645">
    <property type="component" value="Unassembled WGS sequence"/>
</dbReference>
<evidence type="ECO:0000259" key="2">
    <source>
        <dbReference type="Pfam" id="PF01738"/>
    </source>
</evidence>
<dbReference type="InterPro" id="IPR002925">
    <property type="entry name" value="Dienelactn_hydro"/>
</dbReference>
<reference evidence="5 6" key="1">
    <citation type="journal article" date="2015" name="Genome Announc.">
        <title>Expanding the biotechnology potential of lactobacilli through comparative genomics of 213 strains and associated genera.</title>
        <authorList>
            <person name="Sun Z."/>
            <person name="Harris H.M."/>
            <person name="McCann A."/>
            <person name="Guo C."/>
            <person name="Argimon S."/>
            <person name="Zhang W."/>
            <person name="Yang X."/>
            <person name="Jeffery I.B."/>
            <person name="Cooney J.C."/>
            <person name="Kagawa T.F."/>
            <person name="Liu W."/>
            <person name="Song Y."/>
            <person name="Salvetti E."/>
            <person name="Wrobel A."/>
            <person name="Rasinkangas P."/>
            <person name="Parkhill J."/>
            <person name="Rea M.C."/>
            <person name="O'Sullivan O."/>
            <person name="Ritari J."/>
            <person name="Douillard F.P."/>
            <person name="Paul Ross R."/>
            <person name="Yang R."/>
            <person name="Briner A.E."/>
            <person name="Felis G.E."/>
            <person name="de Vos W.M."/>
            <person name="Barrangou R."/>
            <person name="Klaenhammer T.R."/>
            <person name="Caufield P.W."/>
            <person name="Cui Y."/>
            <person name="Zhang H."/>
            <person name="O'Toole P.W."/>
        </authorList>
    </citation>
    <scope>NUCLEOTIDE SEQUENCE [LARGE SCALE GENOMIC DNA]</scope>
    <source>
        <strain evidence="3 6">ATCC BAA-66</strain>
        <strain evidence="4 5">DSM 13344</strain>
    </source>
</reference>
<dbReference type="InterPro" id="IPR050261">
    <property type="entry name" value="FrsA_esterase"/>
</dbReference>
<keyword evidence="5" id="KW-1185">Reference proteome</keyword>
<dbReference type="OrthoDB" id="31158at2"/>
<dbReference type="SUPFAM" id="SSF53474">
    <property type="entry name" value="alpha/beta-Hydrolases"/>
    <property type="match status" value="1"/>
</dbReference>
<evidence type="ECO:0000313" key="6">
    <source>
        <dbReference type="Proteomes" id="UP000051751"/>
    </source>
</evidence>
<evidence type="ECO:0000313" key="4">
    <source>
        <dbReference type="EMBL" id="KRN33964.1"/>
    </source>
</evidence>